<evidence type="ECO:0000313" key="1">
    <source>
        <dbReference type="EMBL" id="MDT3427471.1"/>
    </source>
</evidence>
<organism evidence="1 2">
    <name type="scientific">Paenibacillus forsythiae</name>
    <dbReference type="NCBI Taxonomy" id="365616"/>
    <lineage>
        <taxon>Bacteria</taxon>
        <taxon>Bacillati</taxon>
        <taxon>Bacillota</taxon>
        <taxon>Bacilli</taxon>
        <taxon>Bacillales</taxon>
        <taxon>Paenibacillaceae</taxon>
        <taxon>Paenibacillus</taxon>
    </lineage>
</organism>
<name>A0ABU3HAJ4_9BACL</name>
<reference evidence="1 2" key="1">
    <citation type="submission" date="2023-07" db="EMBL/GenBank/DDBJ databases">
        <title>Genomic Encyclopedia of Type Strains, Phase IV (KMG-IV): sequencing the most valuable type-strain genomes for metagenomic binning, comparative biology and taxonomic classification.</title>
        <authorList>
            <person name="Goeker M."/>
        </authorList>
    </citation>
    <scope>NUCLEOTIDE SEQUENCE [LARGE SCALE GENOMIC DNA]</scope>
    <source>
        <strain evidence="1 2">T98</strain>
    </source>
</reference>
<sequence length="39" mass="4553">MMPILGLYFMRDGQHPPQGSGNPLYFIRRVSGFDRKLKE</sequence>
<dbReference type="Proteomes" id="UP001248709">
    <property type="component" value="Unassembled WGS sequence"/>
</dbReference>
<proteinExistence type="predicted"/>
<protein>
    <submittedName>
        <fullName evidence="1">Uncharacterized protein</fullName>
    </submittedName>
</protein>
<evidence type="ECO:0000313" key="2">
    <source>
        <dbReference type="Proteomes" id="UP001248709"/>
    </source>
</evidence>
<gene>
    <name evidence="1" type="ORF">J2Z22_003034</name>
</gene>
<comment type="caution">
    <text evidence="1">The sequence shown here is derived from an EMBL/GenBank/DDBJ whole genome shotgun (WGS) entry which is preliminary data.</text>
</comment>
<accession>A0ABU3HAJ4</accession>
<dbReference type="EMBL" id="JAUSUY010000012">
    <property type="protein sequence ID" value="MDT3427471.1"/>
    <property type="molecule type" value="Genomic_DNA"/>
</dbReference>
<keyword evidence="2" id="KW-1185">Reference proteome</keyword>